<dbReference type="RefSeq" id="WP_145365837.1">
    <property type="nucleotide sequence ID" value="NZ_CP036268.1"/>
</dbReference>
<dbReference type="AlphaFoldDB" id="A0A517R749"/>
<name>A0A517R749_9PLAN</name>
<keyword evidence="3" id="KW-1185">Reference proteome</keyword>
<organism evidence="2 3">
    <name type="scientific">Stratiformator vulcanicus</name>
    <dbReference type="NCBI Taxonomy" id="2527980"/>
    <lineage>
        <taxon>Bacteria</taxon>
        <taxon>Pseudomonadati</taxon>
        <taxon>Planctomycetota</taxon>
        <taxon>Planctomycetia</taxon>
        <taxon>Planctomycetales</taxon>
        <taxon>Planctomycetaceae</taxon>
        <taxon>Stratiformator</taxon>
    </lineage>
</organism>
<sequence length="85" mass="8409">MSDAHLITNLAVRVVVAIAFVPAWTLPIAAADNLTIGGVVALVVGSLGLIIGGSLGNLAARLVDGHAAPVSADSGPKARSIAELM</sequence>
<keyword evidence="1" id="KW-0812">Transmembrane</keyword>
<dbReference type="EMBL" id="CP036268">
    <property type="protein sequence ID" value="QDT39714.1"/>
    <property type="molecule type" value="Genomic_DNA"/>
</dbReference>
<protein>
    <submittedName>
        <fullName evidence="2">Uncharacterized protein</fullName>
    </submittedName>
</protein>
<evidence type="ECO:0000313" key="3">
    <source>
        <dbReference type="Proteomes" id="UP000317318"/>
    </source>
</evidence>
<evidence type="ECO:0000256" key="1">
    <source>
        <dbReference type="SAM" id="Phobius"/>
    </source>
</evidence>
<reference evidence="2 3" key="1">
    <citation type="submission" date="2019-02" db="EMBL/GenBank/DDBJ databases">
        <title>Deep-cultivation of Planctomycetes and their phenomic and genomic characterization uncovers novel biology.</title>
        <authorList>
            <person name="Wiegand S."/>
            <person name="Jogler M."/>
            <person name="Boedeker C."/>
            <person name="Pinto D."/>
            <person name="Vollmers J."/>
            <person name="Rivas-Marin E."/>
            <person name="Kohn T."/>
            <person name="Peeters S.H."/>
            <person name="Heuer A."/>
            <person name="Rast P."/>
            <person name="Oberbeckmann S."/>
            <person name="Bunk B."/>
            <person name="Jeske O."/>
            <person name="Meyerdierks A."/>
            <person name="Storesund J.E."/>
            <person name="Kallscheuer N."/>
            <person name="Luecker S."/>
            <person name="Lage O.M."/>
            <person name="Pohl T."/>
            <person name="Merkel B.J."/>
            <person name="Hornburger P."/>
            <person name="Mueller R.-W."/>
            <person name="Bruemmer F."/>
            <person name="Labrenz M."/>
            <person name="Spormann A.M."/>
            <person name="Op den Camp H."/>
            <person name="Overmann J."/>
            <person name="Amann R."/>
            <person name="Jetten M.S.M."/>
            <person name="Mascher T."/>
            <person name="Medema M.H."/>
            <person name="Devos D.P."/>
            <person name="Kaster A.-K."/>
            <person name="Ovreas L."/>
            <person name="Rohde M."/>
            <person name="Galperin M.Y."/>
            <person name="Jogler C."/>
        </authorList>
    </citation>
    <scope>NUCLEOTIDE SEQUENCE [LARGE SCALE GENOMIC DNA]</scope>
    <source>
        <strain evidence="2 3">Pan189</strain>
    </source>
</reference>
<evidence type="ECO:0000313" key="2">
    <source>
        <dbReference type="EMBL" id="QDT39714.1"/>
    </source>
</evidence>
<proteinExistence type="predicted"/>
<feature type="transmembrane region" description="Helical" evidence="1">
    <location>
        <begin position="36"/>
        <end position="56"/>
    </location>
</feature>
<dbReference type="KEGG" id="svp:Pan189_41230"/>
<dbReference type="Proteomes" id="UP000317318">
    <property type="component" value="Chromosome"/>
</dbReference>
<feature type="transmembrane region" description="Helical" evidence="1">
    <location>
        <begin position="12"/>
        <end position="30"/>
    </location>
</feature>
<gene>
    <name evidence="2" type="ORF">Pan189_41230</name>
</gene>
<keyword evidence="1" id="KW-0472">Membrane</keyword>
<keyword evidence="1" id="KW-1133">Transmembrane helix</keyword>
<accession>A0A517R749</accession>